<dbReference type="InterPro" id="IPR003615">
    <property type="entry name" value="HNH_nuc"/>
</dbReference>
<gene>
    <name evidence="4" type="ORF">KUV31_10505</name>
</gene>
<feature type="region of interest" description="Disordered" evidence="1">
    <location>
        <begin position="308"/>
        <end position="333"/>
    </location>
</feature>
<keyword evidence="4" id="KW-0540">Nuclease</keyword>
<organism evidence="4 5">
    <name type="scientific">Qipengyuania aquimaris</name>
    <dbReference type="NCBI Taxonomy" id="255984"/>
    <lineage>
        <taxon>Bacteria</taxon>
        <taxon>Pseudomonadati</taxon>
        <taxon>Pseudomonadota</taxon>
        <taxon>Alphaproteobacteria</taxon>
        <taxon>Sphingomonadales</taxon>
        <taxon>Erythrobacteraceae</taxon>
        <taxon>Qipengyuania</taxon>
    </lineage>
</organism>
<reference evidence="4" key="1">
    <citation type="submission" date="2021-06" db="EMBL/GenBank/DDBJ databases">
        <title>50 bacteria genomes isolated from Dapeng, Shenzhen, China.</title>
        <authorList>
            <person name="Zheng W."/>
            <person name="Yu S."/>
            <person name="Huang Y."/>
        </authorList>
    </citation>
    <scope>NUCLEOTIDE SEQUENCE</scope>
    <source>
        <strain evidence="4">DP4N28-2</strain>
    </source>
</reference>
<dbReference type="EMBL" id="JAHVKP010000001">
    <property type="protein sequence ID" value="MBY6218768.1"/>
    <property type="molecule type" value="Genomic_DNA"/>
</dbReference>
<evidence type="ECO:0000313" key="4">
    <source>
        <dbReference type="EMBL" id="MBY6218768.1"/>
    </source>
</evidence>
<accession>A0A9Q3XCZ8</accession>
<dbReference type="RefSeq" id="WP_222405474.1">
    <property type="nucleotide sequence ID" value="NZ_JAHVKP010000001.1"/>
</dbReference>
<feature type="domain" description="HNH nuclease" evidence="2">
    <location>
        <begin position="224"/>
        <end position="273"/>
    </location>
</feature>
<evidence type="ECO:0000259" key="3">
    <source>
        <dbReference type="Pfam" id="PF20296"/>
    </source>
</evidence>
<proteinExistence type="predicted"/>
<dbReference type="CDD" id="cd00085">
    <property type="entry name" value="HNHc"/>
    <property type="match status" value="1"/>
</dbReference>
<name>A0A9Q3XCZ8_9SPHN</name>
<feature type="domain" description="Methylase-associated X1" evidence="3">
    <location>
        <begin position="46"/>
        <end position="154"/>
    </location>
</feature>
<evidence type="ECO:0000256" key="1">
    <source>
        <dbReference type="SAM" id="MobiDB-lite"/>
    </source>
</evidence>
<dbReference type="GO" id="GO:0004519">
    <property type="term" value="F:endonuclease activity"/>
    <property type="evidence" value="ECO:0007669"/>
    <property type="project" value="UniProtKB-KW"/>
</dbReference>
<dbReference type="Pfam" id="PF13391">
    <property type="entry name" value="HNH_2"/>
    <property type="match status" value="1"/>
</dbReference>
<dbReference type="AlphaFoldDB" id="A0A9Q3XCZ8"/>
<dbReference type="Proteomes" id="UP000824927">
    <property type="component" value="Unassembled WGS sequence"/>
</dbReference>
<dbReference type="Pfam" id="PF20296">
    <property type="entry name" value="MTaX1"/>
    <property type="match status" value="1"/>
</dbReference>
<sequence>MAVSAQKKALFEKVRIALSFSGWRLLWLEYANPAKARLIREDDAVDVWIHIWNLTPGGRQASMPNEYRIQPTGIGSSFTAEQGAKTLILGWSEDYNVFAAFDYNYHSGTFGASPSIQTDTKALEEAISDGLGVYSKDTGELAVAIRPELLGFYVIQMDALHSFGKDAVELATLKNIASSPLAFGEVDLPQSSSPERQRAMTQTLRWLRDHRFTERVLTAYSNRCAMCEVQLSLLDAAHILPVAHPDSDDEVSNGIALCALHHRAYDAALVTFDEEYEIRFNEDAIGELQSEGLSNGLSAFKSAIRPSIELPSDPDSHPSPDMIGKANDLRGWN</sequence>
<evidence type="ECO:0000313" key="5">
    <source>
        <dbReference type="Proteomes" id="UP000824927"/>
    </source>
</evidence>
<evidence type="ECO:0000259" key="2">
    <source>
        <dbReference type="Pfam" id="PF13391"/>
    </source>
</evidence>
<keyword evidence="4" id="KW-0378">Hydrolase</keyword>
<comment type="caution">
    <text evidence="4">The sequence shown here is derived from an EMBL/GenBank/DDBJ whole genome shotgun (WGS) entry which is preliminary data.</text>
</comment>
<dbReference type="InterPro" id="IPR046894">
    <property type="entry name" value="MTaX1"/>
</dbReference>
<keyword evidence="4" id="KW-0255">Endonuclease</keyword>
<protein>
    <submittedName>
        <fullName evidence="4">HNH endonuclease</fullName>
    </submittedName>
</protein>